<proteinExistence type="predicted"/>
<accession>A0A151P0Y7</accession>
<keyword evidence="2" id="KW-1185">Reference proteome</keyword>
<dbReference type="EMBL" id="AKHW03001382">
    <property type="protein sequence ID" value="KYO42560.1"/>
    <property type="molecule type" value="Genomic_DNA"/>
</dbReference>
<dbReference type="Proteomes" id="UP000050525">
    <property type="component" value="Unassembled WGS sequence"/>
</dbReference>
<evidence type="ECO:0000313" key="2">
    <source>
        <dbReference type="Proteomes" id="UP000050525"/>
    </source>
</evidence>
<organism evidence="1 2">
    <name type="scientific">Alligator mississippiensis</name>
    <name type="common">American alligator</name>
    <dbReference type="NCBI Taxonomy" id="8496"/>
    <lineage>
        <taxon>Eukaryota</taxon>
        <taxon>Metazoa</taxon>
        <taxon>Chordata</taxon>
        <taxon>Craniata</taxon>
        <taxon>Vertebrata</taxon>
        <taxon>Euteleostomi</taxon>
        <taxon>Archelosauria</taxon>
        <taxon>Archosauria</taxon>
        <taxon>Crocodylia</taxon>
        <taxon>Alligatoridae</taxon>
        <taxon>Alligatorinae</taxon>
        <taxon>Alligator</taxon>
    </lineage>
</organism>
<gene>
    <name evidence="1" type="ORF">Y1Q_0000242</name>
</gene>
<dbReference type="AlphaFoldDB" id="A0A151P0Y7"/>
<sequence length="175" mass="19633">MNFCVLDLTAGLQTEVYEFAKSHQVAVPSSSVYLRFQSKIEMDPMKSQRCGAQTPLLNFAVGSKLALAEGYPGHSGLQLEERGRGPLLAPQALMEFMGWHFEDIVVLLVRALTLGERYRIRPLLARGGWQTFIMHFYGLIKGFFFTLRCISIGAQEAFIKGWSGWHSSDTFPSLP</sequence>
<comment type="caution">
    <text evidence="1">The sequence shown here is derived from an EMBL/GenBank/DDBJ whole genome shotgun (WGS) entry which is preliminary data.</text>
</comment>
<reference evidence="1 2" key="1">
    <citation type="journal article" date="2012" name="Genome Biol.">
        <title>Sequencing three crocodilian genomes to illuminate the evolution of archosaurs and amniotes.</title>
        <authorList>
            <person name="St John J.A."/>
            <person name="Braun E.L."/>
            <person name="Isberg S.R."/>
            <person name="Miles L.G."/>
            <person name="Chong A.Y."/>
            <person name="Gongora J."/>
            <person name="Dalzell P."/>
            <person name="Moran C."/>
            <person name="Bed'hom B."/>
            <person name="Abzhanov A."/>
            <person name="Burgess S.C."/>
            <person name="Cooksey A.M."/>
            <person name="Castoe T.A."/>
            <person name="Crawford N.G."/>
            <person name="Densmore L.D."/>
            <person name="Drew J.C."/>
            <person name="Edwards S.V."/>
            <person name="Faircloth B.C."/>
            <person name="Fujita M.K."/>
            <person name="Greenwold M.J."/>
            <person name="Hoffmann F.G."/>
            <person name="Howard J.M."/>
            <person name="Iguchi T."/>
            <person name="Janes D.E."/>
            <person name="Khan S.Y."/>
            <person name="Kohno S."/>
            <person name="de Koning A.J."/>
            <person name="Lance S.L."/>
            <person name="McCarthy F.M."/>
            <person name="McCormack J.E."/>
            <person name="Merchant M.E."/>
            <person name="Peterson D.G."/>
            <person name="Pollock D.D."/>
            <person name="Pourmand N."/>
            <person name="Raney B.J."/>
            <person name="Roessler K.A."/>
            <person name="Sanford J.R."/>
            <person name="Sawyer R.H."/>
            <person name="Schmidt C.J."/>
            <person name="Triplett E.W."/>
            <person name="Tuberville T.D."/>
            <person name="Venegas-Anaya M."/>
            <person name="Howard J.T."/>
            <person name="Jarvis E.D."/>
            <person name="Guillette L.J.Jr."/>
            <person name="Glenn T.C."/>
            <person name="Green R.E."/>
            <person name="Ray D.A."/>
        </authorList>
    </citation>
    <scope>NUCLEOTIDE SEQUENCE [LARGE SCALE GENOMIC DNA]</scope>
    <source>
        <strain evidence="1">KSC_2009_1</strain>
    </source>
</reference>
<evidence type="ECO:0000313" key="1">
    <source>
        <dbReference type="EMBL" id="KYO42560.1"/>
    </source>
</evidence>
<protein>
    <submittedName>
        <fullName evidence="1">Uncharacterized protein</fullName>
    </submittedName>
</protein>
<name>A0A151P0Y7_ALLMI</name>